<evidence type="ECO:0000256" key="1">
    <source>
        <dbReference type="SAM" id="MobiDB-lite"/>
    </source>
</evidence>
<dbReference type="PANTHER" id="PTHR46348">
    <property type="entry name" value="DELETED IN LUNG AND ESOPHAGEAL CANCER PROTEIN 1"/>
    <property type="match status" value="1"/>
</dbReference>
<dbReference type="AlphaFoldDB" id="A0A8J9Y738"/>
<protein>
    <submittedName>
        <fullName evidence="2">Uncharacterized protein</fullName>
    </submittedName>
</protein>
<reference evidence="2" key="1">
    <citation type="submission" date="2021-12" db="EMBL/GenBank/DDBJ databases">
        <authorList>
            <person name="Martin H S."/>
        </authorList>
    </citation>
    <scope>NUCLEOTIDE SEQUENCE</scope>
</reference>
<dbReference type="InterPro" id="IPR033304">
    <property type="entry name" value="DLEC1"/>
</dbReference>
<organism evidence="2 3">
    <name type="scientific">Brenthis ino</name>
    <name type="common">lesser marbled fritillary</name>
    <dbReference type="NCBI Taxonomy" id="405034"/>
    <lineage>
        <taxon>Eukaryota</taxon>
        <taxon>Metazoa</taxon>
        <taxon>Ecdysozoa</taxon>
        <taxon>Arthropoda</taxon>
        <taxon>Hexapoda</taxon>
        <taxon>Insecta</taxon>
        <taxon>Pterygota</taxon>
        <taxon>Neoptera</taxon>
        <taxon>Endopterygota</taxon>
        <taxon>Lepidoptera</taxon>
        <taxon>Glossata</taxon>
        <taxon>Ditrysia</taxon>
        <taxon>Papilionoidea</taxon>
        <taxon>Nymphalidae</taxon>
        <taxon>Heliconiinae</taxon>
        <taxon>Argynnini</taxon>
        <taxon>Brenthis</taxon>
    </lineage>
</organism>
<proteinExistence type="predicted"/>
<dbReference type="Proteomes" id="UP000838878">
    <property type="component" value="Chromosome 10"/>
</dbReference>
<accession>A0A8J9Y738</accession>
<sequence length="444" mass="50397">MVYIPRVKKPQPPKGPDEYSPIEIVDTPPLTRVCRCTFCSKPMLPEQTEPYCLQFRKLPLNTVRSRTVVLRNEGDTAAHWRSAVRRWPRKWNARNVPWSVAPGVALQCAPAAGKLPPRGLVKLTVAVCADSWGLYHDQIVIQVEHLEAIVIDVWVEVTGSPLQFALRPSKADDDNAPVLCTGLEPNITWYIDEMIVYLSRRMSASDPERYVRFTNTSRADLIIYPYILKNHEYFQESLPFRLYLRLYDVLTPSCPCVSAPQGVSEEHSKSSLFEEMDTGVELVLAPDYGVQDSSFYQVEPSKLQVKAHTSEEFRVHLLPLRGEAPQATLLLQLMPVIVAREGWYRPTPPFQPVHIRITQRLAHLQASCSEIRISVCALDLPCNDVIRLRKHFCIRNTGNCAILTRYKTPPRWRAGRVPAACSSHNTETSLTVPPHSSTEVKHYI</sequence>
<evidence type="ECO:0000313" key="2">
    <source>
        <dbReference type="EMBL" id="CAH0715906.1"/>
    </source>
</evidence>
<dbReference type="PANTHER" id="PTHR46348:SF1">
    <property type="entry name" value="DELETED IN LUNG AND ESOPHAGEAL CANCER PROTEIN 1"/>
    <property type="match status" value="1"/>
</dbReference>
<feature type="region of interest" description="Disordered" evidence="1">
    <location>
        <begin position="1"/>
        <end position="20"/>
    </location>
</feature>
<dbReference type="EMBL" id="OV170230">
    <property type="protein sequence ID" value="CAH0715906.1"/>
    <property type="molecule type" value="Genomic_DNA"/>
</dbReference>
<dbReference type="Gene3D" id="2.60.40.10">
    <property type="entry name" value="Immunoglobulins"/>
    <property type="match status" value="1"/>
</dbReference>
<dbReference type="GO" id="GO:0008285">
    <property type="term" value="P:negative regulation of cell population proliferation"/>
    <property type="evidence" value="ECO:0007669"/>
    <property type="project" value="InterPro"/>
</dbReference>
<dbReference type="OrthoDB" id="6927168at2759"/>
<keyword evidence="3" id="KW-1185">Reference proteome</keyword>
<evidence type="ECO:0000313" key="3">
    <source>
        <dbReference type="Proteomes" id="UP000838878"/>
    </source>
</evidence>
<feature type="compositionally biased region" description="Basic residues" evidence="1">
    <location>
        <begin position="1"/>
        <end position="11"/>
    </location>
</feature>
<name>A0A8J9Y738_9NEOP</name>
<feature type="non-terminal residue" evidence="2">
    <location>
        <position position="444"/>
    </location>
</feature>
<dbReference type="GO" id="GO:0005737">
    <property type="term" value="C:cytoplasm"/>
    <property type="evidence" value="ECO:0007669"/>
    <property type="project" value="TreeGrafter"/>
</dbReference>
<gene>
    <name evidence="2" type="ORF">BINO364_LOCUS2769</name>
</gene>
<dbReference type="GO" id="GO:0015631">
    <property type="term" value="F:tubulin binding"/>
    <property type="evidence" value="ECO:0007669"/>
    <property type="project" value="TreeGrafter"/>
</dbReference>
<dbReference type="InterPro" id="IPR013783">
    <property type="entry name" value="Ig-like_fold"/>
</dbReference>
<dbReference type="GO" id="GO:0005929">
    <property type="term" value="C:cilium"/>
    <property type="evidence" value="ECO:0007669"/>
    <property type="project" value="TreeGrafter"/>
</dbReference>